<dbReference type="InterPro" id="IPR007837">
    <property type="entry name" value="DinB"/>
</dbReference>
<keyword evidence="7" id="KW-1185">Reference proteome</keyword>
<dbReference type="InterPro" id="IPR034660">
    <property type="entry name" value="DinB/YfiT-like"/>
</dbReference>
<evidence type="ECO:0000313" key="6">
    <source>
        <dbReference type="Proteomes" id="UP000288943"/>
    </source>
</evidence>
<accession>A0A410WX42</accession>
<dbReference type="PANTHER" id="PTHR37302:SF1">
    <property type="entry name" value="PROTEIN DINB"/>
    <property type="match status" value="1"/>
</dbReference>
<protein>
    <submittedName>
        <fullName evidence="5">DUF664 domain-containing protein</fullName>
    </submittedName>
    <submittedName>
        <fullName evidence="4">DinB family protein</fullName>
    </submittedName>
</protein>
<feature type="binding site" evidence="3">
    <location>
        <position position="49"/>
    </location>
    <ligand>
        <name>a divalent metal cation</name>
        <dbReference type="ChEBI" id="CHEBI:60240"/>
    </ligand>
</feature>
<evidence type="ECO:0000313" key="5">
    <source>
        <dbReference type="EMBL" id="QAV19056.1"/>
    </source>
</evidence>
<dbReference type="GO" id="GO:0046872">
    <property type="term" value="F:metal ion binding"/>
    <property type="evidence" value="ECO:0007669"/>
    <property type="project" value="UniProtKB-KW"/>
</dbReference>
<dbReference type="GeneID" id="95376267"/>
<dbReference type="Proteomes" id="UP001527202">
    <property type="component" value="Unassembled WGS sequence"/>
</dbReference>
<evidence type="ECO:0000313" key="4">
    <source>
        <dbReference type="EMBL" id="MCY9598324.1"/>
    </source>
</evidence>
<gene>
    <name evidence="4" type="ORF">M5X16_21490</name>
    <name evidence="5" type="ORF">PC41400_15755</name>
</gene>
<dbReference type="KEGG" id="pchi:PC41400_15755"/>
<proteinExistence type="inferred from homology"/>
<reference evidence="4 7" key="2">
    <citation type="submission" date="2022-05" db="EMBL/GenBank/DDBJ databases">
        <title>Genome Sequencing of Bee-Associated Microbes.</title>
        <authorList>
            <person name="Dunlap C."/>
        </authorList>
    </citation>
    <scope>NUCLEOTIDE SEQUENCE [LARGE SCALE GENOMIC DNA]</scope>
    <source>
        <strain evidence="4 7">NRRL B-23120</strain>
    </source>
</reference>
<dbReference type="Gene3D" id="1.20.120.450">
    <property type="entry name" value="dinb family like domain"/>
    <property type="match status" value="1"/>
</dbReference>
<dbReference type="Pfam" id="PF05163">
    <property type="entry name" value="DinB"/>
    <property type="match status" value="1"/>
</dbReference>
<feature type="binding site" evidence="3">
    <location>
        <position position="141"/>
    </location>
    <ligand>
        <name>a divalent metal cation</name>
        <dbReference type="ChEBI" id="CHEBI:60240"/>
    </ligand>
</feature>
<evidence type="ECO:0000313" key="7">
    <source>
        <dbReference type="Proteomes" id="UP001527202"/>
    </source>
</evidence>
<dbReference type="RefSeq" id="WP_042225799.1">
    <property type="nucleotide sequence ID" value="NZ_CP026520.1"/>
</dbReference>
<evidence type="ECO:0000256" key="2">
    <source>
        <dbReference type="ARBA" id="ARBA00022723"/>
    </source>
</evidence>
<evidence type="ECO:0000256" key="1">
    <source>
        <dbReference type="ARBA" id="ARBA00008635"/>
    </source>
</evidence>
<dbReference type="SUPFAM" id="SSF109854">
    <property type="entry name" value="DinB/YfiT-like putative metalloenzymes"/>
    <property type="match status" value="1"/>
</dbReference>
<evidence type="ECO:0000256" key="3">
    <source>
        <dbReference type="PIRSR" id="PIRSR607837-1"/>
    </source>
</evidence>
<dbReference type="EMBL" id="CP026520">
    <property type="protein sequence ID" value="QAV19056.1"/>
    <property type="molecule type" value="Genomic_DNA"/>
</dbReference>
<organism evidence="5 6">
    <name type="scientific">Paenibacillus chitinolyticus</name>
    <dbReference type="NCBI Taxonomy" id="79263"/>
    <lineage>
        <taxon>Bacteria</taxon>
        <taxon>Bacillati</taxon>
        <taxon>Bacillota</taxon>
        <taxon>Bacilli</taxon>
        <taxon>Bacillales</taxon>
        <taxon>Paenibacillaceae</taxon>
        <taxon>Paenibacillus</taxon>
    </lineage>
</organism>
<dbReference type="EMBL" id="JAMDMJ010000029">
    <property type="protein sequence ID" value="MCY9598324.1"/>
    <property type="molecule type" value="Genomic_DNA"/>
</dbReference>
<dbReference type="OrthoDB" id="9811413at2"/>
<sequence length="168" mass="19781">MSNHQAVEMYNFHNWANETIFKRLKELPESVYRQEMTSVFPTAAKLMAHIYIVDLCWIYVLEGVDMNKAGADARLNQEEIENMSLEELEGAYTELSRRFQDWIALGQDLDQRFMLDNPYTRKRDTSYAEVLFQVANHGTYHRGNLSAMLRQIGQSSVMTEYALYWYNE</sequence>
<dbReference type="PANTHER" id="PTHR37302">
    <property type="entry name" value="SLR1116 PROTEIN"/>
    <property type="match status" value="1"/>
</dbReference>
<name>A0A410WX42_9BACL</name>
<dbReference type="Proteomes" id="UP000288943">
    <property type="component" value="Chromosome"/>
</dbReference>
<feature type="binding site" evidence="3">
    <location>
        <position position="137"/>
    </location>
    <ligand>
        <name>a divalent metal cation</name>
        <dbReference type="ChEBI" id="CHEBI:60240"/>
    </ligand>
</feature>
<keyword evidence="2 3" id="KW-0479">Metal-binding</keyword>
<reference evidence="5 6" key="1">
    <citation type="submission" date="2018-01" db="EMBL/GenBank/DDBJ databases">
        <title>The whole genome sequencing and assembly of Paenibacillus chitinolyticus KCCM 41400 strain.</title>
        <authorList>
            <person name="Kim J.-Y."/>
            <person name="Park M.-K."/>
            <person name="Lee Y.-J."/>
            <person name="Yi H."/>
            <person name="Bahn Y.-S."/>
            <person name="Kim J.F."/>
            <person name="Lee D.-W."/>
        </authorList>
    </citation>
    <scope>NUCLEOTIDE SEQUENCE [LARGE SCALE GENOMIC DNA]</scope>
    <source>
        <strain evidence="5 6">KCCM 41400</strain>
    </source>
</reference>
<comment type="similarity">
    <text evidence="1">Belongs to the DinB family.</text>
</comment>
<dbReference type="AlphaFoldDB" id="A0A410WX42"/>